<evidence type="ECO:0000313" key="9">
    <source>
        <dbReference type="EMBL" id="KGF04606.1"/>
    </source>
</evidence>
<feature type="domain" description="CstA N-terminal" evidence="8">
    <location>
        <begin position="321"/>
        <end position="433"/>
    </location>
</feature>
<dbReference type="eggNOG" id="COG1966">
    <property type="taxonomic scope" value="Bacteria"/>
</dbReference>
<dbReference type="Pfam" id="PF02554">
    <property type="entry name" value="CstA"/>
    <property type="match status" value="3"/>
</dbReference>
<feature type="transmembrane region" description="Helical" evidence="7">
    <location>
        <begin position="269"/>
        <end position="294"/>
    </location>
</feature>
<sequence length="484" mass="52424">MTLFIIGLIILLGGGYFYSKYVESQLEPDDRETPAVRKADGVDFVVMSKTKNWLINLLNIAGTGPILGPIQGILFGPIAFIAIPIGCVIAGAVHDFMTGFISMRNGGSQVPKLVGKYLGSGIRAFYNVVIAILLLLTGVVFVYTPGDLIAKFVLGKDPEGAVIWIIYAVIFAYYILSTVMPIDKVIGRIYPIFGAFLIISAFGVLIGILTQGGGHLAFEGQGLLAQHPKGQKFIPAFFITVACGILSGFHGSQVTLVSRTVKSEREARMTFYSTMIAEGFIAMIWAAGAMVLFSSGESALDTPGTIMVGNISKYFMGNIGGLLAIIGVIALPITSGDTAFRSLRLIISEEMNIDQRNPAKRAILAAVLFIPAAGILYFAKTNPGGFNLLWRYFGFTNQFVAIFALAVATVYLMYTNKNYLITLIPGAFYCFVVFSFIINADPIGLRQPYTIAYPVAAVITVLYVICVLKLGKKNRERIESIILD</sequence>
<dbReference type="InterPro" id="IPR003706">
    <property type="entry name" value="CstA_N"/>
</dbReference>
<feature type="transmembrane region" description="Helical" evidence="7">
    <location>
        <begin position="189"/>
        <end position="213"/>
    </location>
</feature>
<dbReference type="GO" id="GO:0005886">
    <property type="term" value="C:plasma membrane"/>
    <property type="evidence" value="ECO:0007669"/>
    <property type="project" value="UniProtKB-SubCell"/>
</dbReference>
<feature type="transmembrane region" description="Helical" evidence="7">
    <location>
        <begin position="451"/>
        <end position="471"/>
    </location>
</feature>
<proteinExistence type="inferred from homology"/>
<comment type="similarity">
    <text evidence="2">Belongs to the peptide transporter carbon starvation (CstA) (TC 2.A.114) family.</text>
</comment>
<dbReference type="EMBL" id="JRMW01000027">
    <property type="protein sequence ID" value="KGF04606.1"/>
    <property type="molecule type" value="Genomic_DNA"/>
</dbReference>
<comment type="subcellular location">
    <subcellularLocation>
        <location evidence="1">Cell membrane</location>
        <topology evidence="1">Multi-pass membrane protein</topology>
    </subcellularLocation>
</comment>
<dbReference type="GO" id="GO:0009267">
    <property type="term" value="P:cellular response to starvation"/>
    <property type="evidence" value="ECO:0007669"/>
    <property type="project" value="InterPro"/>
</dbReference>
<name>A0A095X4K0_9FIRM</name>
<evidence type="ECO:0000256" key="4">
    <source>
        <dbReference type="ARBA" id="ARBA00022692"/>
    </source>
</evidence>
<feature type="transmembrane region" description="Helical" evidence="7">
    <location>
        <begin position="233"/>
        <end position="257"/>
    </location>
</feature>
<feature type="transmembrane region" description="Helical" evidence="7">
    <location>
        <begin position="78"/>
        <end position="103"/>
    </location>
</feature>
<dbReference type="RefSeq" id="WP_004828453.1">
    <property type="nucleotide sequence ID" value="NZ_JRMW01000027.1"/>
</dbReference>
<feature type="domain" description="CstA N-terminal" evidence="8">
    <location>
        <begin position="1"/>
        <end position="141"/>
    </location>
</feature>
<feature type="transmembrane region" description="Helical" evidence="7">
    <location>
        <begin position="391"/>
        <end position="412"/>
    </location>
</feature>
<evidence type="ECO:0000256" key="3">
    <source>
        <dbReference type="ARBA" id="ARBA00022475"/>
    </source>
</evidence>
<evidence type="ECO:0000256" key="5">
    <source>
        <dbReference type="ARBA" id="ARBA00022989"/>
    </source>
</evidence>
<dbReference type="PANTHER" id="PTHR30252">
    <property type="entry name" value="INNER MEMBRANE PEPTIDE TRANSPORTER"/>
    <property type="match status" value="1"/>
</dbReference>
<keyword evidence="3" id="KW-1003">Cell membrane</keyword>
<feature type="transmembrane region" description="Helical" evidence="7">
    <location>
        <begin position="124"/>
        <end position="143"/>
    </location>
</feature>
<feature type="transmembrane region" description="Helical" evidence="7">
    <location>
        <begin position="361"/>
        <end position="379"/>
    </location>
</feature>
<evidence type="ECO:0000256" key="6">
    <source>
        <dbReference type="ARBA" id="ARBA00023136"/>
    </source>
</evidence>
<accession>A0A095X4K0</accession>
<evidence type="ECO:0000259" key="8">
    <source>
        <dbReference type="Pfam" id="PF02554"/>
    </source>
</evidence>
<keyword evidence="5 7" id="KW-1133">Transmembrane helix</keyword>
<feature type="transmembrane region" description="Helical" evidence="7">
    <location>
        <begin position="419"/>
        <end position="439"/>
    </location>
</feature>
<feature type="domain" description="CstA N-terminal" evidence="8">
    <location>
        <begin position="167"/>
        <end position="310"/>
    </location>
</feature>
<feature type="transmembrane region" description="Helical" evidence="7">
    <location>
        <begin position="314"/>
        <end position="340"/>
    </location>
</feature>
<evidence type="ECO:0000256" key="1">
    <source>
        <dbReference type="ARBA" id="ARBA00004651"/>
    </source>
</evidence>
<dbReference type="AlphaFoldDB" id="A0A095X4K0"/>
<evidence type="ECO:0000313" key="10">
    <source>
        <dbReference type="Proteomes" id="UP000029579"/>
    </source>
</evidence>
<feature type="transmembrane region" description="Helical" evidence="7">
    <location>
        <begin position="163"/>
        <end position="182"/>
    </location>
</feature>
<organism evidence="9 10">
    <name type="scientific">Anaerococcus lactolyticus S7-1-13</name>
    <dbReference type="NCBI Taxonomy" id="1284686"/>
    <lineage>
        <taxon>Bacteria</taxon>
        <taxon>Bacillati</taxon>
        <taxon>Bacillota</taxon>
        <taxon>Tissierellia</taxon>
        <taxon>Tissierellales</taxon>
        <taxon>Peptoniphilaceae</taxon>
        <taxon>Anaerococcus</taxon>
    </lineage>
</organism>
<keyword evidence="6 7" id="KW-0472">Membrane</keyword>
<evidence type="ECO:0000256" key="2">
    <source>
        <dbReference type="ARBA" id="ARBA00007755"/>
    </source>
</evidence>
<dbReference type="OrthoDB" id="9761224at2"/>
<dbReference type="PANTHER" id="PTHR30252:SF4">
    <property type="entry name" value="CARBON STARVATION"/>
    <property type="match status" value="1"/>
</dbReference>
<dbReference type="InterPro" id="IPR051605">
    <property type="entry name" value="CstA"/>
</dbReference>
<protein>
    <submittedName>
        <fullName evidence="9">Carbon starvation protein CstA</fullName>
    </submittedName>
</protein>
<gene>
    <name evidence="9" type="ORF">HMPREF1630_03445</name>
</gene>
<reference evidence="9 10" key="1">
    <citation type="submission" date="2014-07" db="EMBL/GenBank/DDBJ databases">
        <authorList>
            <person name="McCorrison J."/>
            <person name="Sanka R."/>
            <person name="Torralba M."/>
            <person name="Gillis M."/>
            <person name="Haft D.H."/>
            <person name="Methe B."/>
            <person name="Sutton G."/>
            <person name="Nelson K.E."/>
        </authorList>
    </citation>
    <scope>NUCLEOTIDE SEQUENCE [LARGE SCALE GENOMIC DNA]</scope>
    <source>
        <strain evidence="9 10">S7-1-13</strain>
    </source>
</reference>
<evidence type="ECO:0000256" key="7">
    <source>
        <dbReference type="SAM" id="Phobius"/>
    </source>
</evidence>
<dbReference type="Proteomes" id="UP000029579">
    <property type="component" value="Unassembled WGS sequence"/>
</dbReference>
<keyword evidence="4 7" id="KW-0812">Transmembrane</keyword>
<comment type="caution">
    <text evidence="9">The sequence shown here is derived from an EMBL/GenBank/DDBJ whole genome shotgun (WGS) entry which is preliminary data.</text>
</comment>